<evidence type="ECO:0000313" key="3">
    <source>
        <dbReference type="Proteomes" id="UP000254507"/>
    </source>
</evidence>
<organism evidence="2 3">
    <name type="scientific">Actinobacillus seminis</name>
    <dbReference type="NCBI Taxonomy" id="722"/>
    <lineage>
        <taxon>Bacteria</taxon>
        <taxon>Pseudomonadati</taxon>
        <taxon>Pseudomonadota</taxon>
        <taxon>Gammaproteobacteria</taxon>
        <taxon>Pasteurellales</taxon>
        <taxon>Pasteurellaceae</taxon>
        <taxon>Actinobacillus</taxon>
    </lineage>
</organism>
<evidence type="ECO:0000313" key="2">
    <source>
        <dbReference type="EMBL" id="SUU34760.1"/>
    </source>
</evidence>
<proteinExistence type="predicted"/>
<protein>
    <recommendedName>
        <fullName evidence="4">Transmembrane protein</fullName>
    </recommendedName>
</protein>
<dbReference type="AlphaFoldDB" id="A0A380VBB0"/>
<evidence type="ECO:0008006" key="4">
    <source>
        <dbReference type="Google" id="ProtNLM"/>
    </source>
</evidence>
<name>A0A380VBB0_9PAST</name>
<dbReference type="RefSeq" id="WP_115609978.1">
    <property type="nucleotide sequence ID" value="NZ_UFSB01000001.1"/>
</dbReference>
<dbReference type="OrthoDB" id="5667198at2"/>
<reference evidence="2 3" key="1">
    <citation type="submission" date="2018-06" db="EMBL/GenBank/DDBJ databases">
        <authorList>
            <consortium name="Pathogen Informatics"/>
            <person name="Doyle S."/>
        </authorList>
    </citation>
    <scope>NUCLEOTIDE SEQUENCE [LARGE SCALE GENOMIC DNA]</scope>
    <source>
        <strain evidence="2 3">NCTC10851</strain>
    </source>
</reference>
<feature type="signal peptide" evidence="1">
    <location>
        <begin position="1"/>
        <end position="22"/>
    </location>
</feature>
<dbReference type="Proteomes" id="UP000254507">
    <property type="component" value="Unassembled WGS sequence"/>
</dbReference>
<evidence type="ECO:0000256" key="1">
    <source>
        <dbReference type="SAM" id="SignalP"/>
    </source>
</evidence>
<keyword evidence="1" id="KW-0732">Signal</keyword>
<feature type="chain" id="PRO_5016706409" description="Transmembrane protein" evidence="1">
    <location>
        <begin position="23"/>
        <end position="684"/>
    </location>
</feature>
<accession>A0A380VBB0</accession>
<dbReference type="EMBL" id="UFSB01000001">
    <property type="protein sequence ID" value="SUU34760.1"/>
    <property type="molecule type" value="Genomic_DNA"/>
</dbReference>
<gene>
    <name evidence="2" type="ORF">NCTC10851_00549</name>
</gene>
<sequence length="684" mass="77914">MSKKTKITFTLSAIALALAVGAQFYTNYKIDRELQKFPYTLRDQLTLNVTQIKSNFFSRELMFSISDTASHKTNIIHTNLTALPFAITAESELPAELIKDLNKKWQVTIDKSVINSKFSVIGDYLQSDIVTQFRDLTNKPQELEVNLNFASKTKFMEIKSRLSGFYYDTNSNIKDLNANLTLIPIGQNQYDLSDLEVKLSNADIYLLNGDNTHIELDKTNYQLNKSFYTDTYDLNTKLDTEKLLISNKNNPQDKIQLNGLRLTLAQIGVPNHLLFGNILDTVNKDKIDYQKTLQLLLDLFYNSKKLQFDIATQTATLPNGQAKLNLNNVSLATKANFENPQNAEIENNVTADSITQQYAKKEDTISISGLEFSSKLMQIDISKHSELLKYKLNSMLNVFQEKKSHAQLAELLKNISQNFQEKTQWQLKINSFVYPHVFNIEGFDLNYIEEPTNEQEYLVNISGNLDKLIDEYQAYQLNNIKAELPFKLTQANYLIPIYICESYSLNCSTNLSNEDYNKLLLDIFKNVALKTENITFHFNIDTYPNTRGEDVSINGNLTLPALDSARSQSIHNESDALNEKINAMTAMLNVTFPATLVELNDKKSSPFWQEFVLNIKPNEINGVDNPFFLLEGGNYSFKYEQQPEQQISINGKPLNQIPAASPNEIPQKMLATPENMPAVPELKQ</sequence>